<dbReference type="Proteomes" id="UP000694388">
    <property type="component" value="Unplaced"/>
</dbReference>
<dbReference type="Pfam" id="PF13679">
    <property type="entry name" value="Methyltransf_32"/>
    <property type="match status" value="1"/>
</dbReference>
<dbReference type="SUPFAM" id="SSF53335">
    <property type="entry name" value="S-adenosyl-L-methionine-dependent methyltransferases"/>
    <property type="match status" value="1"/>
</dbReference>
<accession>A0A8C4QUK6</accession>
<dbReference type="InterPro" id="IPR020596">
    <property type="entry name" value="rRNA_Ade_Mease_Trfase_CS"/>
</dbReference>
<dbReference type="InterPro" id="IPR029063">
    <property type="entry name" value="SAM-dependent_MTases_sf"/>
</dbReference>
<dbReference type="Gene3D" id="3.40.50.150">
    <property type="entry name" value="Vaccinia Virus protein VP39"/>
    <property type="match status" value="1"/>
</dbReference>
<dbReference type="PROSITE" id="PS01131">
    <property type="entry name" value="RRNA_A_DIMETH"/>
    <property type="match status" value="1"/>
</dbReference>
<evidence type="ECO:0000313" key="2">
    <source>
        <dbReference type="Ensembl" id="ENSEBUP00000020088.1"/>
    </source>
</evidence>
<evidence type="ECO:0000313" key="3">
    <source>
        <dbReference type="Proteomes" id="UP000694388"/>
    </source>
</evidence>
<dbReference type="GO" id="GO:0000179">
    <property type="term" value="F:rRNA (adenine-N6,N6-)-dimethyltransferase activity"/>
    <property type="evidence" value="ECO:0007669"/>
    <property type="project" value="InterPro"/>
</dbReference>
<protein>
    <submittedName>
        <fullName evidence="2">Ribosomal RNA adenine dimethylase domain containing 1</fullName>
    </submittedName>
</protein>
<dbReference type="AlphaFoldDB" id="A0A8C4QUK6"/>
<dbReference type="PANTHER" id="PTHR12496">
    <property type="entry name" value="CGI-41 METHYLTRANSFERASE"/>
    <property type="match status" value="1"/>
</dbReference>
<dbReference type="CDD" id="cd02440">
    <property type="entry name" value="AdoMet_MTases"/>
    <property type="match status" value="1"/>
</dbReference>
<proteinExistence type="predicted"/>
<dbReference type="PANTHER" id="PTHR12496:SF2">
    <property type="entry name" value="METHYLTRANSFERASE-LIKE PROTEIN 25B"/>
    <property type="match status" value="1"/>
</dbReference>
<reference evidence="2" key="2">
    <citation type="submission" date="2025-09" db="UniProtKB">
        <authorList>
            <consortium name="Ensembl"/>
        </authorList>
    </citation>
    <scope>IDENTIFICATION</scope>
</reference>
<dbReference type="InterPro" id="IPR052220">
    <property type="entry name" value="METTL25"/>
</dbReference>
<dbReference type="InterPro" id="IPR025714">
    <property type="entry name" value="Methyltranfer_dom"/>
</dbReference>
<feature type="domain" description="Methyltransferase" evidence="1">
    <location>
        <begin position="78"/>
        <end position="258"/>
    </location>
</feature>
<name>A0A8C4QUK6_EPTBU</name>
<dbReference type="Ensembl" id="ENSEBUT00000020664.1">
    <property type="protein sequence ID" value="ENSEBUP00000020088.1"/>
    <property type="gene ID" value="ENSEBUG00000012463.1"/>
</dbReference>
<keyword evidence="3" id="KW-1185">Reference proteome</keyword>
<dbReference type="OMA" id="CHAREAY"/>
<evidence type="ECO:0000259" key="1">
    <source>
        <dbReference type="Pfam" id="PF13679"/>
    </source>
</evidence>
<reference evidence="2" key="1">
    <citation type="submission" date="2025-08" db="UniProtKB">
        <authorList>
            <consortium name="Ensembl"/>
        </authorList>
    </citation>
    <scope>IDENTIFICATION</scope>
</reference>
<dbReference type="GeneTree" id="ENSGT00530000063745"/>
<sequence length="415" mass="45459">ISTGNWSDLPSTPAFQPFTSCTSDYPIVWPLSLLAFKATSAALTLPRWPASGDSLEFNGDGSQSRLLGHVFRKHVKPKKQHEIRRLGQLVKDLCNDLGCTEVVDVGSGQGHLSRYMAAALDLTVTAVEADPQLVAMATKFDQQLVGSVALKLPRHVVGRVESDASWEEFVSMVWPEHKVHNFLHHLSVKRSSSGHGVFNGLPGIKSAAEIDEVRNRVGGHASEGLESEEVCRRRAQDGFVLTGLHACGDLTLTSISCCYMKLSTHSQPRPPGTTESLDRTPKIYGFPLSSWLSSQHPDPACLLTYKARELACHAREAYGRRAHEQDDAPRAHVYRAALEIELRSHAPPSAARETGDERWCVGDAAKAAAREGGRVAAFFALCLLLAPPAESLLLLDRSLWLHEQGRAQFSLLSFF</sequence>
<organism evidence="2 3">
    <name type="scientific">Eptatretus burgeri</name>
    <name type="common">Inshore hagfish</name>
    <dbReference type="NCBI Taxonomy" id="7764"/>
    <lineage>
        <taxon>Eukaryota</taxon>
        <taxon>Metazoa</taxon>
        <taxon>Chordata</taxon>
        <taxon>Craniata</taxon>
        <taxon>Vertebrata</taxon>
        <taxon>Cyclostomata</taxon>
        <taxon>Myxini</taxon>
        <taxon>Myxiniformes</taxon>
        <taxon>Myxinidae</taxon>
        <taxon>Eptatretinae</taxon>
        <taxon>Eptatretus</taxon>
    </lineage>
</organism>